<evidence type="ECO:0000256" key="4">
    <source>
        <dbReference type="ARBA" id="ARBA00022827"/>
    </source>
</evidence>
<keyword evidence="3 6" id="KW-0285">Flavoprotein</keyword>
<name>A0AB35MIN1_9MICO</name>
<keyword evidence="5 6" id="KW-0560">Oxidoreductase</keyword>
<dbReference type="GO" id="GO:0004489">
    <property type="term" value="F:methylenetetrahydrofolate reductase [NAD(P)H] activity"/>
    <property type="evidence" value="ECO:0007669"/>
    <property type="project" value="InterPro"/>
</dbReference>
<comment type="pathway">
    <text evidence="2 6">One-carbon metabolism; tetrahydrofolate interconversion.</text>
</comment>
<evidence type="ECO:0000256" key="3">
    <source>
        <dbReference type="ARBA" id="ARBA00022630"/>
    </source>
</evidence>
<dbReference type="Pfam" id="PF02219">
    <property type="entry name" value="MTHFR"/>
    <property type="match status" value="1"/>
</dbReference>
<gene>
    <name evidence="7" type="ORF">QQ002_08905</name>
</gene>
<dbReference type="InterPro" id="IPR003171">
    <property type="entry name" value="Mehydrof_redctse-like"/>
</dbReference>
<comment type="caution">
    <text evidence="7">The sequence shown here is derived from an EMBL/GenBank/DDBJ whole genome shotgun (WGS) entry which is preliminary data.</text>
</comment>
<protein>
    <recommendedName>
        <fullName evidence="6">Methylenetetrahydrofolate reductase</fullName>
    </recommendedName>
</protein>
<dbReference type="SUPFAM" id="SSF51730">
    <property type="entry name" value="FAD-linked oxidoreductase"/>
    <property type="match status" value="1"/>
</dbReference>
<evidence type="ECO:0000313" key="7">
    <source>
        <dbReference type="EMBL" id="MDN4483650.1"/>
    </source>
</evidence>
<comment type="similarity">
    <text evidence="6">Belongs to the methylenetetrahydrofolate reductase family.</text>
</comment>
<evidence type="ECO:0000256" key="6">
    <source>
        <dbReference type="RuleBase" id="RU003862"/>
    </source>
</evidence>
<dbReference type="Gene3D" id="3.20.20.220">
    <property type="match status" value="1"/>
</dbReference>
<evidence type="ECO:0000313" key="8">
    <source>
        <dbReference type="Proteomes" id="UP001172756"/>
    </source>
</evidence>
<sequence length="281" mass="29061">MSATAPLLDGISIEITARDAATLPTAASSLPAGTRVHVTHLGTEEPAARVEAAGAARSLGLVPVPHVAARRVPSEAALRQHLAALTMRDAHRRMFIIGGDPATPAGPYADAEALIRGDVLADHHVEEVGFAAYPEGHPAIASDVLWASLLRKQDAVRGAGMEGLVATQMSFDADAVLAWIAEARARGLELPIRVGVPGPASVARLVGFARRCGVSATASIAKKYGFSLTSLIGSAGPERLVGDLVHGLSPAVHGDVSLHLYTFGNLEASVDWIARAEALPA</sequence>
<dbReference type="Proteomes" id="UP001172756">
    <property type="component" value="Unassembled WGS sequence"/>
</dbReference>
<proteinExistence type="inferred from homology"/>
<comment type="cofactor">
    <cofactor evidence="1 6">
        <name>FAD</name>
        <dbReference type="ChEBI" id="CHEBI:57692"/>
    </cofactor>
</comment>
<dbReference type="EMBL" id="JAUHQB010000005">
    <property type="protein sequence ID" value="MDN4483650.1"/>
    <property type="molecule type" value="Genomic_DNA"/>
</dbReference>
<evidence type="ECO:0000256" key="5">
    <source>
        <dbReference type="ARBA" id="ARBA00023002"/>
    </source>
</evidence>
<dbReference type="AlphaFoldDB" id="A0AB35MIN1"/>
<organism evidence="7 8">
    <name type="scientific">Demequina lignilytica</name>
    <dbReference type="NCBI Taxonomy" id="3051663"/>
    <lineage>
        <taxon>Bacteria</taxon>
        <taxon>Bacillati</taxon>
        <taxon>Actinomycetota</taxon>
        <taxon>Actinomycetes</taxon>
        <taxon>Micrococcales</taxon>
        <taxon>Demequinaceae</taxon>
        <taxon>Demequina</taxon>
    </lineage>
</organism>
<dbReference type="InterPro" id="IPR029041">
    <property type="entry name" value="FAD-linked_oxidoreductase-like"/>
</dbReference>
<reference evidence="7 8" key="1">
    <citation type="submission" date="2023-06" db="EMBL/GenBank/DDBJ databases">
        <title>SYSU T0a273.</title>
        <authorList>
            <person name="Gao L."/>
            <person name="Fang B.-Z."/>
            <person name="Li W.-J."/>
        </authorList>
    </citation>
    <scope>NUCLEOTIDE SEQUENCE [LARGE SCALE GENOMIC DNA]</scope>
    <source>
        <strain evidence="7 8">SYSU T0a273</strain>
    </source>
</reference>
<dbReference type="GO" id="GO:0006555">
    <property type="term" value="P:methionine metabolic process"/>
    <property type="evidence" value="ECO:0007669"/>
    <property type="project" value="InterPro"/>
</dbReference>
<dbReference type="RefSeq" id="WP_301160447.1">
    <property type="nucleotide sequence ID" value="NZ_JAUHQB010000005.1"/>
</dbReference>
<accession>A0AB35MIN1</accession>
<keyword evidence="4 6" id="KW-0274">FAD</keyword>
<evidence type="ECO:0000256" key="2">
    <source>
        <dbReference type="ARBA" id="ARBA00004777"/>
    </source>
</evidence>
<evidence type="ECO:0000256" key="1">
    <source>
        <dbReference type="ARBA" id="ARBA00001974"/>
    </source>
</evidence>